<keyword evidence="4" id="KW-1185">Reference proteome</keyword>
<dbReference type="RefSeq" id="WP_167518697.1">
    <property type="nucleotide sequence ID" value="NZ_CP045298.1"/>
</dbReference>
<evidence type="ECO:0000313" key="3">
    <source>
        <dbReference type="EMBL" id="MDQ0495263.1"/>
    </source>
</evidence>
<dbReference type="EMBL" id="JAUSWA010000020">
    <property type="protein sequence ID" value="MDQ0495263.1"/>
    <property type="molecule type" value="Genomic_DNA"/>
</dbReference>
<evidence type="ECO:0000256" key="1">
    <source>
        <dbReference type="SAM" id="MobiDB-lite"/>
    </source>
</evidence>
<protein>
    <submittedName>
        <fullName evidence="3">Uncharacterized protein</fullName>
    </submittedName>
</protein>
<reference evidence="3 4" key="1">
    <citation type="submission" date="2023-07" db="EMBL/GenBank/DDBJ databases">
        <title>Genomic Encyclopedia of Type Strains, Phase IV (KMG-IV): sequencing the most valuable type-strain genomes for metagenomic binning, comparative biology and taxonomic classification.</title>
        <authorList>
            <person name="Goeker M."/>
        </authorList>
    </citation>
    <scope>NUCLEOTIDE SEQUENCE [LARGE SCALE GENOMIC DNA]</scope>
    <source>
        <strain evidence="3 4">DSM 14914</strain>
    </source>
</reference>
<accession>A0ABU0L2Z2</accession>
<organism evidence="3 4">
    <name type="scientific">Paenibacillus brasilensis</name>
    <dbReference type="NCBI Taxonomy" id="128574"/>
    <lineage>
        <taxon>Bacteria</taxon>
        <taxon>Bacillati</taxon>
        <taxon>Bacillota</taxon>
        <taxon>Bacilli</taxon>
        <taxon>Bacillales</taxon>
        <taxon>Paenibacillaceae</taxon>
        <taxon>Paenibacillus</taxon>
    </lineage>
</organism>
<proteinExistence type="predicted"/>
<sequence length="56" mass="5731">MKKVYYALGSAVVASLILTAVPVAEVYAASAQQAKSTQTTSASSLKGVDSKLVQKA</sequence>
<gene>
    <name evidence="3" type="ORF">QOZ95_003441</name>
</gene>
<feature type="compositionally biased region" description="Low complexity" evidence="1">
    <location>
        <begin position="33"/>
        <end position="44"/>
    </location>
</feature>
<evidence type="ECO:0000313" key="4">
    <source>
        <dbReference type="Proteomes" id="UP001242811"/>
    </source>
</evidence>
<feature type="region of interest" description="Disordered" evidence="1">
    <location>
        <begin position="33"/>
        <end position="56"/>
    </location>
</feature>
<comment type="caution">
    <text evidence="3">The sequence shown here is derived from an EMBL/GenBank/DDBJ whole genome shotgun (WGS) entry which is preliminary data.</text>
</comment>
<evidence type="ECO:0000256" key="2">
    <source>
        <dbReference type="SAM" id="SignalP"/>
    </source>
</evidence>
<dbReference type="Proteomes" id="UP001242811">
    <property type="component" value="Unassembled WGS sequence"/>
</dbReference>
<keyword evidence="2" id="KW-0732">Signal</keyword>
<feature type="chain" id="PRO_5046824468" evidence="2">
    <location>
        <begin position="25"/>
        <end position="56"/>
    </location>
</feature>
<name>A0ABU0L2Z2_9BACL</name>
<feature type="signal peptide" evidence="2">
    <location>
        <begin position="1"/>
        <end position="24"/>
    </location>
</feature>